<accession>A0A194VZQ3</accession>
<dbReference type="AlphaFoldDB" id="A0A194VZQ3"/>
<feature type="region of interest" description="Disordered" evidence="1">
    <location>
        <begin position="679"/>
        <end position="755"/>
    </location>
</feature>
<feature type="region of interest" description="Disordered" evidence="1">
    <location>
        <begin position="374"/>
        <end position="556"/>
    </location>
</feature>
<evidence type="ECO:0000313" key="2">
    <source>
        <dbReference type="EMBL" id="KUI69736.1"/>
    </source>
</evidence>
<feature type="compositionally biased region" description="Polar residues" evidence="1">
    <location>
        <begin position="709"/>
        <end position="721"/>
    </location>
</feature>
<feature type="compositionally biased region" description="Low complexity" evidence="1">
    <location>
        <begin position="820"/>
        <end position="834"/>
    </location>
</feature>
<feature type="compositionally biased region" description="Polar residues" evidence="1">
    <location>
        <begin position="247"/>
        <end position="267"/>
    </location>
</feature>
<evidence type="ECO:0000313" key="3">
    <source>
        <dbReference type="Proteomes" id="UP000078559"/>
    </source>
</evidence>
<feature type="region of interest" description="Disordered" evidence="1">
    <location>
        <begin position="21"/>
        <end position="139"/>
    </location>
</feature>
<feature type="compositionally biased region" description="Polar residues" evidence="1">
    <location>
        <begin position="1093"/>
        <end position="1109"/>
    </location>
</feature>
<keyword evidence="3" id="KW-1185">Reference proteome</keyword>
<evidence type="ECO:0000256" key="1">
    <source>
        <dbReference type="SAM" id="MobiDB-lite"/>
    </source>
</evidence>
<organism evidence="2 3">
    <name type="scientific">Cytospora mali</name>
    <name type="common">Apple Valsa canker fungus</name>
    <name type="synonym">Valsa mali</name>
    <dbReference type="NCBI Taxonomy" id="578113"/>
    <lineage>
        <taxon>Eukaryota</taxon>
        <taxon>Fungi</taxon>
        <taxon>Dikarya</taxon>
        <taxon>Ascomycota</taxon>
        <taxon>Pezizomycotina</taxon>
        <taxon>Sordariomycetes</taxon>
        <taxon>Sordariomycetidae</taxon>
        <taxon>Diaporthales</taxon>
        <taxon>Cytosporaceae</taxon>
        <taxon>Cytospora</taxon>
    </lineage>
</organism>
<reference evidence="2" key="1">
    <citation type="submission" date="2014-12" db="EMBL/GenBank/DDBJ databases">
        <title>Genome Sequence of Valsa Canker Pathogens Uncovers a Specific Adaption of Colonization on Woody Bark.</title>
        <authorList>
            <person name="Yin Z."/>
            <person name="Liu H."/>
            <person name="Gao X."/>
            <person name="Li Z."/>
            <person name="Song N."/>
            <person name="Ke X."/>
            <person name="Dai Q."/>
            <person name="Wu Y."/>
            <person name="Sun Y."/>
            <person name="Xu J.-R."/>
            <person name="Kang Z.K."/>
            <person name="Wang L."/>
            <person name="Huang L."/>
        </authorList>
    </citation>
    <scope>NUCLEOTIDE SEQUENCE [LARGE SCALE GENOMIC DNA]</scope>
    <source>
        <strain evidence="2">03-8</strain>
    </source>
</reference>
<feature type="compositionally biased region" description="Polar residues" evidence="1">
    <location>
        <begin position="154"/>
        <end position="164"/>
    </location>
</feature>
<proteinExistence type="predicted"/>
<feature type="compositionally biased region" description="Polar residues" evidence="1">
    <location>
        <begin position="114"/>
        <end position="127"/>
    </location>
</feature>
<feature type="compositionally biased region" description="Polar residues" evidence="1">
    <location>
        <begin position="473"/>
        <end position="485"/>
    </location>
</feature>
<feature type="compositionally biased region" description="Low complexity" evidence="1">
    <location>
        <begin position="26"/>
        <end position="40"/>
    </location>
</feature>
<feature type="region of interest" description="Disordered" evidence="1">
    <location>
        <begin position="607"/>
        <end position="639"/>
    </location>
</feature>
<sequence>MQTVPSLVGTGTVVAAASTGLVFGQPTESPTLTPTTPSSPFRRKLFSDLNGDNRRSTPSPPPLSRPGTCPVLYSIQPVEEYPNLPPDEPHPSPLASHPVNVTSNPWAAGPQTIPPRSNSQRFPSNRPSDGVAISEASRESFSSHGSWIKRLSLRPTSQHGSPRSSVGPDSAFSFSQGSGAPILSPTGSVAPQMPPNKLVKRSGNNESIFIRRGTRQVPTLRRPVTSHQRSATVQQLPQSPTPRLVLDTSSLDPRSRPRASTTGQTNVPWRKRESSSWTSFFHARRGKASRRGHVVTPSNESNTADFHLPGTRIHMRRGSLSIPYLMSPQMISGDAPRMASAEPELEPAVPAEAKAAADPPNQISLDSEVVADVPETPATGTRRSLSMHLGSSGGWMARAGSLRRSSRGSAEHSGGGRYASDPVPTSTPIAAAQSSGAKPNIEELFTPPQSGHKEPQIAATSVPQGRKRDCSSPIPSLTRLSSSQFDLPKLGPSPPPSAGLQAPSPTEVCPTAAPQGAPMASHSRAVSKEGASTLAGSEMSVPGLASGDDDDTDYKSDAVFDSFRTTDSNRPRMVETPLESMFDESPHGTTGNVKSKRLSIHEILGNPWDGDTKIMEEDEESSTPSRGIQPGVEDGIDSSEDRATEIAKYQISIGNNRNFGRLSLDTMDDDYDWARDEEEVLSNPLSPPTSSVNSRRGPNHRQRPALTIISGNGTPDTNTTDAGIDRPRSNIFDWSEPSHDKGDEEFPRPRTVHGKQELALRGGRANRKGFPPAHIRSQSVPNATDPMEIVKGAPKFGTWGISTKNASEDWDDDFEFEEGSNSSSGSRSPVKSLSMSVPKSIQTTQATVKAHSGQIRELSLLVSNLKRLCRQGRALNLQQGKSATLWKEAENIIALASPDDEEVEENDTDRSSSDFDPVALDERFLDEGFDAAMLDRSKGDGLEPDIPKNAVVRERQVVRRRSVFSPDDDIFGNNALLLENEGTRPHTPRTPDRVREFHTPDGAVVSSVIAAMEQQRSQPGRQPESPLKPSKAKLFFDTNSLQELVKRASTVFHTLSDIVRREELLTMSPQATPKHDRARRGGSPAFTRVFTDPDSSPTRRLVRSQTSHSPLPRKGPDPNGLGPRMQMMTVS</sequence>
<dbReference type="Proteomes" id="UP000078559">
    <property type="component" value="Chromosome 5"/>
</dbReference>
<feature type="region of interest" description="Disordered" evidence="1">
    <location>
        <begin position="810"/>
        <end position="838"/>
    </location>
</feature>
<dbReference type="InterPro" id="IPR045342">
    <property type="entry name" value="Etd1"/>
</dbReference>
<protein>
    <submittedName>
        <fullName evidence="2">Uncharacterized protein</fullName>
    </submittedName>
</protein>
<feature type="compositionally biased region" description="Polar residues" evidence="1">
    <location>
        <begin position="423"/>
        <end position="437"/>
    </location>
</feature>
<name>A0A194VZQ3_CYTMA</name>
<gene>
    <name evidence="2" type="ORF">VM1G_05017</name>
</gene>
<dbReference type="EMBL" id="CM003102">
    <property type="protein sequence ID" value="KUI69736.1"/>
    <property type="molecule type" value="Genomic_DNA"/>
</dbReference>
<feature type="compositionally biased region" description="Basic and acidic residues" evidence="1">
    <location>
        <begin position="736"/>
        <end position="755"/>
    </location>
</feature>
<feature type="compositionally biased region" description="Polar residues" evidence="1">
    <location>
        <begin position="225"/>
        <end position="238"/>
    </location>
</feature>
<dbReference type="GO" id="GO:0005096">
    <property type="term" value="F:GTPase activator activity"/>
    <property type="evidence" value="ECO:0007669"/>
    <property type="project" value="InterPro"/>
</dbReference>
<feature type="region of interest" description="Disordered" evidence="1">
    <location>
        <begin position="1066"/>
        <end position="1131"/>
    </location>
</feature>
<dbReference type="OrthoDB" id="5346713at2759"/>
<dbReference type="Pfam" id="PF20162">
    <property type="entry name" value="Etd1"/>
    <property type="match status" value="1"/>
</dbReference>
<dbReference type="GO" id="GO:1902412">
    <property type="term" value="P:regulation of mitotic cytokinesis"/>
    <property type="evidence" value="ECO:0007669"/>
    <property type="project" value="InterPro"/>
</dbReference>
<feature type="region of interest" description="Disordered" evidence="1">
    <location>
        <begin position="152"/>
        <end position="277"/>
    </location>
</feature>